<evidence type="ECO:0000256" key="1">
    <source>
        <dbReference type="ARBA" id="ARBA00004141"/>
    </source>
</evidence>
<feature type="transmembrane region" description="Helical" evidence="8">
    <location>
        <begin position="95"/>
        <end position="111"/>
    </location>
</feature>
<name>K8F0Z3_9CHLO</name>
<evidence type="ECO:0000313" key="11">
    <source>
        <dbReference type="Proteomes" id="UP000198341"/>
    </source>
</evidence>
<keyword evidence="11" id="KW-1185">Reference proteome</keyword>
<dbReference type="EMBL" id="FO082277">
    <property type="protein sequence ID" value="CCO15223.1"/>
    <property type="molecule type" value="Genomic_DNA"/>
</dbReference>
<evidence type="ECO:0000256" key="2">
    <source>
        <dbReference type="ARBA" id="ARBA00022448"/>
    </source>
</evidence>
<feature type="transmembrane region" description="Helical" evidence="8">
    <location>
        <begin position="195"/>
        <end position="216"/>
    </location>
</feature>
<sequence length="600" mass="65463">MSHERASSSSSSFAGLVSSESSSESSSSVSEQRTNSIHKALLLPPKQTSMETSSSPKPPPKPPVHMTSSFVDTVTADDDDIEEDIDERKTSRKQRYFSVFLFTTTSAFLYADQNLLSPNLSQAAEEFNFSDREKDVKLAGWLQLAFFVVGSPASLIIGWMCDKTESRVRLLFLTTLIGEGPCLATYWVTKYWQLFMLRAMTGIAVGGCLPLLFSLCGDLFSHKTRAKVASFLTIATGAGIAFGQIMSGAVGPKYGWKVPFVVSAAPAVFFAFLTWMLVDEPVRGGMDVKVNGNHFGHQNRAASRGVGEESEEGGVAIGGEEKKKKKKQKKSSRKDSSKSSSKRDENEDDIISQLSVSDIEIYSGKMDVQKLKRQLRVKTNVLVFIQGVFGTIPWGVLNAYFVDYLHANRGLTVGQGTAAVTLFGLGGAIGVIGGGVWGQRLYNRNKSSVAVLMGLSTMLGALPSYYFVNSTYFGPSESLLYFSCFVTGILCSLTPPNVRAVLMNINPPETRGSVFACYSQVDDIGKGLGPVFIAGLIVVFNGRQIAFNVAFSMWFICGLFLLMMKGTIEKDAETASRQMEAEIVRSPARERTQNEEDNNV</sequence>
<feature type="compositionally biased region" description="Low complexity" evidence="7">
    <location>
        <begin position="7"/>
        <end position="31"/>
    </location>
</feature>
<evidence type="ECO:0000259" key="9">
    <source>
        <dbReference type="PROSITE" id="PS50850"/>
    </source>
</evidence>
<feature type="transmembrane region" description="Helical" evidence="8">
    <location>
        <begin position="546"/>
        <end position="564"/>
    </location>
</feature>
<dbReference type="InterPro" id="IPR044770">
    <property type="entry name" value="MFS_spinster-like"/>
</dbReference>
<dbReference type="PANTHER" id="PTHR23505">
    <property type="entry name" value="SPINSTER"/>
    <property type="match status" value="1"/>
</dbReference>
<keyword evidence="4 8" id="KW-1133">Transmembrane helix</keyword>
<feature type="transmembrane region" description="Helical" evidence="8">
    <location>
        <begin position="413"/>
        <end position="437"/>
    </location>
</feature>
<feature type="region of interest" description="Disordered" evidence="7">
    <location>
        <begin position="1"/>
        <end position="68"/>
    </location>
</feature>
<evidence type="ECO:0000256" key="3">
    <source>
        <dbReference type="ARBA" id="ARBA00022692"/>
    </source>
</evidence>
<comment type="subcellular location">
    <subcellularLocation>
        <location evidence="1">Membrane</location>
        <topology evidence="1">Multi-pass membrane protein</topology>
    </subcellularLocation>
</comment>
<keyword evidence="2" id="KW-0813">Transport</keyword>
<dbReference type="GO" id="GO:0022857">
    <property type="term" value="F:transmembrane transporter activity"/>
    <property type="evidence" value="ECO:0007669"/>
    <property type="project" value="InterPro"/>
</dbReference>
<reference evidence="10 11" key="1">
    <citation type="submission" date="2011-10" db="EMBL/GenBank/DDBJ databases">
        <authorList>
            <person name="Genoscope - CEA"/>
        </authorList>
    </citation>
    <scope>NUCLEOTIDE SEQUENCE [LARGE SCALE GENOMIC DNA]</scope>
    <source>
        <strain evidence="10 11">RCC 1105</strain>
    </source>
</reference>
<organism evidence="10 11">
    <name type="scientific">Bathycoccus prasinos</name>
    <dbReference type="NCBI Taxonomy" id="41875"/>
    <lineage>
        <taxon>Eukaryota</taxon>
        <taxon>Viridiplantae</taxon>
        <taxon>Chlorophyta</taxon>
        <taxon>Mamiellophyceae</taxon>
        <taxon>Mamiellales</taxon>
        <taxon>Bathycoccaceae</taxon>
        <taxon>Bathycoccus</taxon>
    </lineage>
</organism>
<dbReference type="AlphaFoldDB" id="K8F0Z3"/>
<dbReference type="GO" id="GO:0016020">
    <property type="term" value="C:membrane"/>
    <property type="evidence" value="ECO:0007669"/>
    <property type="project" value="UniProtKB-SubCell"/>
</dbReference>
<feature type="transmembrane region" description="Helical" evidence="8">
    <location>
        <begin position="170"/>
        <end position="189"/>
    </location>
</feature>
<dbReference type="Proteomes" id="UP000198341">
    <property type="component" value="Chromosome 2"/>
</dbReference>
<feature type="transmembrane region" description="Helical" evidence="8">
    <location>
        <begin position="480"/>
        <end position="502"/>
    </location>
</feature>
<evidence type="ECO:0000256" key="4">
    <source>
        <dbReference type="ARBA" id="ARBA00022989"/>
    </source>
</evidence>
<gene>
    <name evidence="10" type="ORF">Bathy02g02020</name>
</gene>
<feature type="transmembrane region" description="Helical" evidence="8">
    <location>
        <begin position="449"/>
        <end position="468"/>
    </location>
</feature>
<accession>K8F0Z3</accession>
<feature type="region of interest" description="Disordered" evidence="7">
    <location>
        <begin position="579"/>
        <end position="600"/>
    </location>
</feature>
<evidence type="ECO:0000256" key="6">
    <source>
        <dbReference type="ARBA" id="ARBA00024338"/>
    </source>
</evidence>
<evidence type="ECO:0000256" key="5">
    <source>
        <dbReference type="ARBA" id="ARBA00023136"/>
    </source>
</evidence>
<feature type="compositionally biased region" description="Basic residues" evidence="7">
    <location>
        <begin position="323"/>
        <end position="332"/>
    </location>
</feature>
<feature type="compositionally biased region" description="Basic and acidic residues" evidence="7">
    <location>
        <begin position="333"/>
        <end position="345"/>
    </location>
</feature>
<feature type="compositionally biased region" description="Basic and acidic residues" evidence="7">
    <location>
        <begin position="579"/>
        <end position="594"/>
    </location>
</feature>
<dbReference type="SUPFAM" id="SSF103473">
    <property type="entry name" value="MFS general substrate transporter"/>
    <property type="match status" value="1"/>
</dbReference>
<dbReference type="eggNOG" id="KOG1330">
    <property type="taxonomic scope" value="Eukaryota"/>
</dbReference>
<feature type="transmembrane region" description="Helical" evidence="8">
    <location>
        <begin position="258"/>
        <end position="278"/>
    </location>
</feature>
<dbReference type="PANTHER" id="PTHR23505:SF79">
    <property type="entry name" value="PROTEIN SPINSTER"/>
    <property type="match status" value="1"/>
</dbReference>
<evidence type="ECO:0000256" key="7">
    <source>
        <dbReference type="SAM" id="MobiDB-lite"/>
    </source>
</evidence>
<keyword evidence="5 8" id="KW-0472">Membrane</keyword>
<dbReference type="GeneID" id="19017316"/>
<proteinExistence type="inferred from homology"/>
<evidence type="ECO:0000313" key="10">
    <source>
        <dbReference type="EMBL" id="CCO15223.1"/>
    </source>
</evidence>
<feature type="transmembrane region" description="Helical" evidence="8">
    <location>
        <begin position="381"/>
        <end position="401"/>
    </location>
</feature>
<protein>
    <submittedName>
        <fullName evidence="10">Major facilitator superfamily</fullName>
    </submittedName>
</protein>
<dbReference type="Gene3D" id="1.20.1250.20">
    <property type="entry name" value="MFS general substrate transporter like domains"/>
    <property type="match status" value="1"/>
</dbReference>
<feature type="domain" description="Major facilitator superfamily (MFS) profile" evidence="9">
    <location>
        <begin position="98"/>
        <end position="569"/>
    </location>
</feature>
<comment type="similarity">
    <text evidence="6">Belongs to the major facilitator superfamily. Spinster (TC 2.A.1.49) family.</text>
</comment>
<dbReference type="InterPro" id="IPR011701">
    <property type="entry name" value="MFS"/>
</dbReference>
<feature type="region of interest" description="Disordered" evidence="7">
    <location>
        <begin position="299"/>
        <end position="347"/>
    </location>
</feature>
<dbReference type="InterPro" id="IPR020846">
    <property type="entry name" value="MFS_dom"/>
</dbReference>
<feature type="transmembrane region" description="Helical" evidence="8">
    <location>
        <begin position="138"/>
        <end position="158"/>
    </location>
</feature>
<dbReference type="OrthoDB" id="440755at2759"/>
<dbReference type="PROSITE" id="PS50850">
    <property type="entry name" value="MFS"/>
    <property type="match status" value="1"/>
</dbReference>
<dbReference type="RefSeq" id="XP_007514983.1">
    <property type="nucleotide sequence ID" value="XM_007514921.1"/>
</dbReference>
<keyword evidence="3 8" id="KW-0812">Transmembrane</keyword>
<dbReference type="Pfam" id="PF07690">
    <property type="entry name" value="MFS_1"/>
    <property type="match status" value="2"/>
</dbReference>
<evidence type="ECO:0000256" key="8">
    <source>
        <dbReference type="SAM" id="Phobius"/>
    </source>
</evidence>
<dbReference type="InterPro" id="IPR036259">
    <property type="entry name" value="MFS_trans_sf"/>
</dbReference>
<feature type="transmembrane region" description="Helical" evidence="8">
    <location>
        <begin position="228"/>
        <end position="246"/>
    </location>
</feature>
<dbReference type="KEGG" id="bpg:Bathy02g02020"/>